<feature type="domain" description="Prepilin type IV endopeptidase peptidase" evidence="3">
    <location>
        <begin position="10"/>
        <end position="109"/>
    </location>
</feature>
<dbReference type="EMBL" id="JAPZEG010000009">
    <property type="protein sequence ID" value="MDE1203681.1"/>
    <property type="molecule type" value="Genomic_DNA"/>
</dbReference>
<dbReference type="Gene3D" id="1.20.120.1220">
    <property type="match status" value="1"/>
</dbReference>
<dbReference type="Proteomes" id="UP000260808">
    <property type="component" value="Unassembled WGS sequence"/>
</dbReference>
<evidence type="ECO:0000313" key="22">
    <source>
        <dbReference type="Proteomes" id="UP000283834"/>
    </source>
</evidence>
<evidence type="ECO:0000313" key="11">
    <source>
        <dbReference type="EMBL" id="NSI65478.1"/>
    </source>
</evidence>
<evidence type="ECO:0000313" key="10">
    <source>
        <dbReference type="EMBL" id="NSI58477.1"/>
    </source>
</evidence>
<dbReference type="EMBL" id="JAQMLR010000011">
    <property type="protein sequence ID" value="MDB8739368.1"/>
    <property type="molecule type" value="Genomic_DNA"/>
</dbReference>
<evidence type="ECO:0000313" key="28">
    <source>
        <dbReference type="Proteomes" id="UP001211731"/>
    </source>
</evidence>
<evidence type="ECO:0000313" key="14">
    <source>
        <dbReference type="EMBL" id="RGQ61865.1"/>
    </source>
</evidence>
<evidence type="ECO:0000259" key="3">
    <source>
        <dbReference type="Pfam" id="PF01478"/>
    </source>
</evidence>
<name>A0A2N5NSF0_MEDGN</name>
<dbReference type="InterPro" id="IPR050882">
    <property type="entry name" value="Prepilin_peptidase/N-MTase"/>
</dbReference>
<dbReference type="Proteomes" id="UP000283981">
    <property type="component" value="Unassembled WGS sequence"/>
</dbReference>
<feature type="transmembrane region" description="Helical" evidence="2">
    <location>
        <begin position="50"/>
        <end position="66"/>
    </location>
</feature>
<evidence type="ECO:0000313" key="5">
    <source>
        <dbReference type="EMBL" id="MCB5619426.1"/>
    </source>
</evidence>
<dbReference type="Pfam" id="PF01478">
    <property type="entry name" value="Peptidase_A24"/>
    <property type="match status" value="1"/>
</dbReference>
<evidence type="ECO:0000313" key="21">
    <source>
        <dbReference type="Proteomes" id="UP000260808"/>
    </source>
</evidence>
<evidence type="ECO:0000313" key="16">
    <source>
        <dbReference type="EMBL" id="RHD03416.1"/>
    </source>
</evidence>
<evidence type="ECO:0000313" key="4">
    <source>
        <dbReference type="EMBL" id="MCB5494668.1"/>
    </source>
</evidence>
<dbReference type="EMBL" id="QRWQ01000008">
    <property type="protein sequence ID" value="RGT38466.1"/>
    <property type="molecule type" value="Genomic_DNA"/>
</dbReference>
<evidence type="ECO:0000313" key="9">
    <source>
        <dbReference type="EMBL" id="NSI20223.1"/>
    </source>
</evidence>
<reference evidence="12 20" key="1">
    <citation type="journal article" date="2017" name="Genome Med.">
        <title>A novel Ruminococcus gnavus clade enriched in inflammatory bowel disease patients.</title>
        <authorList>
            <person name="Hall A.B."/>
            <person name="Yassour M."/>
            <person name="Sauk J."/>
            <person name="Garner A."/>
            <person name="Jiang X."/>
            <person name="Arthur T."/>
            <person name="Lagoudas G.K."/>
            <person name="Vatanen T."/>
            <person name="Fornelos N."/>
            <person name="Wilson R."/>
            <person name="Bertha M."/>
            <person name="Cohen M."/>
            <person name="Garber J."/>
            <person name="Khalili H."/>
            <person name="Gevers D."/>
            <person name="Ananthakrishnan A.N."/>
            <person name="Kugathasan S."/>
            <person name="Lander E.S."/>
            <person name="Blainey P."/>
            <person name="Vlamakis H."/>
            <person name="Xavier R.J."/>
            <person name="Huttenhower C."/>
        </authorList>
    </citation>
    <scope>NUCLEOTIDE SEQUENCE [LARGE SCALE GENOMIC DNA]</scope>
    <source>
        <strain evidence="12 20">RJX1125</strain>
    </source>
</reference>
<evidence type="ECO:0000313" key="25">
    <source>
        <dbReference type="Proteomes" id="UP000284472"/>
    </source>
</evidence>
<dbReference type="GO" id="GO:0004190">
    <property type="term" value="F:aspartic-type endopeptidase activity"/>
    <property type="evidence" value="ECO:0007669"/>
    <property type="project" value="InterPro"/>
</dbReference>
<proteinExistence type="inferred from homology"/>
<feature type="transmembrane region" description="Helical" evidence="2">
    <location>
        <begin position="26"/>
        <end position="44"/>
    </location>
</feature>
<dbReference type="Proteomes" id="UP001296580">
    <property type="component" value="Unassembled WGS sequence"/>
</dbReference>
<dbReference type="PANTHER" id="PTHR30487:SF0">
    <property type="entry name" value="PREPILIN LEADER PEPTIDASE_N-METHYLTRANSFERASE-RELATED"/>
    <property type="match status" value="1"/>
</dbReference>
<dbReference type="EMBL" id="JAJBNC010000021">
    <property type="protein sequence ID" value="MCB5494668.1"/>
    <property type="molecule type" value="Genomic_DNA"/>
</dbReference>
<dbReference type="EMBL" id="JAAIRY010000014">
    <property type="protein sequence ID" value="NSI65478.1"/>
    <property type="molecule type" value="Genomic_DNA"/>
</dbReference>
<organism evidence="7 28">
    <name type="scientific">Mediterraneibacter gnavus</name>
    <name type="common">Ruminococcus gnavus</name>
    <dbReference type="NCBI Taxonomy" id="33038"/>
    <lineage>
        <taxon>Bacteria</taxon>
        <taxon>Bacillati</taxon>
        <taxon>Bacillota</taxon>
        <taxon>Clostridia</taxon>
        <taxon>Lachnospirales</taxon>
        <taxon>Lachnospiraceae</taxon>
        <taxon>Mediterraneibacter</taxon>
    </lineage>
</organism>
<accession>A0A2N5NSF0</accession>
<evidence type="ECO:0000313" key="19">
    <source>
        <dbReference type="EMBL" id="RHJ11268.1"/>
    </source>
</evidence>
<evidence type="ECO:0000313" key="24">
    <source>
        <dbReference type="Proteomes" id="UP000283992"/>
    </source>
</evidence>
<reference evidence="9" key="4">
    <citation type="submission" date="2020-02" db="EMBL/GenBank/DDBJ databases">
        <authorList>
            <person name="Littmann E."/>
            <person name="Sorbara M."/>
        </authorList>
    </citation>
    <scope>NUCLEOTIDE SEQUENCE</scope>
    <source>
        <strain evidence="11">MSK.11.9</strain>
        <strain evidence="10">MSK.15.32</strain>
        <strain evidence="9">MSK.22.53</strain>
    </source>
</reference>
<dbReference type="EMBL" id="QRIA01000031">
    <property type="protein sequence ID" value="RHG14551.1"/>
    <property type="molecule type" value="Genomic_DNA"/>
</dbReference>
<reference evidence="9" key="3">
    <citation type="journal article" date="2020" name="Cell Host Microbe">
        <title>Functional and Genomic Variation between Human-Derived Isolates of Lachnospiraceae Reveals Inter- and Intra-Species Diversity.</title>
        <authorList>
            <person name="Sorbara M.T."/>
            <person name="Littmann E.R."/>
            <person name="Fontana E."/>
            <person name="Moody T.U."/>
            <person name="Kohout C.E."/>
            <person name="Gjonbalaj M."/>
            <person name="Eaton V."/>
            <person name="Seok R."/>
            <person name="Leiner I.M."/>
            <person name="Pamer E.G."/>
        </authorList>
    </citation>
    <scope>NUCLEOTIDE SEQUENCE</scope>
    <source>
        <strain evidence="11">MSK.11.9</strain>
        <strain evidence="10">MSK.15.32</strain>
        <strain evidence="9">MSK.22.53</strain>
    </source>
</reference>
<dbReference type="Proteomes" id="UP001297422">
    <property type="component" value="Unassembled WGS sequence"/>
</dbReference>
<evidence type="ECO:0000313" key="27">
    <source>
        <dbReference type="Proteomes" id="UP000286137"/>
    </source>
</evidence>
<evidence type="ECO:0000313" key="26">
    <source>
        <dbReference type="Proteomes" id="UP000285697"/>
    </source>
</evidence>
<reference evidence="8" key="7">
    <citation type="submission" date="2022-12" db="EMBL/GenBank/DDBJ databases">
        <title>Genome of R. gnavus strain RSHDN_120.</title>
        <authorList>
            <person name="Abdugheni R."/>
        </authorList>
    </citation>
    <scope>NUCLEOTIDE SEQUENCE</scope>
    <source>
        <strain evidence="8">RSHDN_120</strain>
    </source>
</reference>
<evidence type="ECO:0000313" key="18">
    <source>
        <dbReference type="EMBL" id="RHG87292.1"/>
    </source>
</evidence>
<dbReference type="Proteomes" id="UP000283834">
    <property type="component" value="Unassembled WGS sequence"/>
</dbReference>
<dbReference type="EMBL" id="JAPRBD010000002">
    <property type="protein sequence ID" value="MCZ0688833.1"/>
    <property type="molecule type" value="Genomic_DNA"/>
</dbReference>
<keyword evidence="2" id="KW-0472">Membrane</keyword>
<dbReference type="EMBL" id="QRLN01000013">
    <property type="protein sequence ID" value="RHJ11268.1"/>
    <property type="molecule type" value="Genomic_DNA"/>
</dbReference>
<dbReference type="AlphaFoldDB" id="A0A2N5NSF0"/>
<dbReference type="Proteomes" id="UP000235093">
    <property type="component" value="Unassembled WGS sequence"/>
</dbReference>
<evidence type="ECO:0000313" key="23">
    <source>
        <dbReference type="Proteomes" id="UP000283981"/>
    </source>
</evidence>
<dbReference type="EMBL" id="QSIR01000025">
    <property type="protein sequence ID" value="RHD03416.1"/>
    <property type="molecule type" value="Genomic_DNA"/>
</dbReference>
<dbReference type="STRING" id="33038.GCA_900067245_02079"/>
<dbReference type="Proteomes" id="UP000283992">
    <property type="component" value="Unassembled WGS sequence"/>
</dbReference>
<evidence type="ECO:0000313" key="17">
    <source>
        <dbReference type="EMBL" id="RHG14551.1"/>
    </source>
</evidence>
<dbReference type="Proteomes" id="UP001296581">
    <property type="component" value="Unassembled WGS sequence"/>
</dbReference>
<dbReference type="PANTHER" id="PTHR30487">
    <property type="entry name" value="TYPE 4 PREPILIN-LIKE PROTEINS LEADER PEPTIDE-PROCESSING ENZYME"/>
    <property type="match status" value="1"/>
</dbReference>
<dbReference type="EMBL" id="JAAIRV010000014">
    <property type="protein sequence ID" value="NSI58477.1"/>
    <property type="molecule type" value="Genomic_DNA"/>
</dbReference>
<dbReference type="EMBL" id="NIHT01000028">
    <property type="protein sequence ID" value="PLT71875.1"/>
    <property type="molecule type" value="Genomic_DNA"/>
</dbReference>
<evidence type="ECO:0000313" key="15">
    <source>
        <dbReference type="EMBL" id="RGT38466.1"/>
    </source>
</evidence>
<dbReference type="Proteomes" id="UP000286137">
    <property type="component" value="Unassembled WGS sequence"/>
</dbReference>
<evidence type="ECO:0000313" key="7">
    <source>
        <dbReference type="EMBL" id="MDB8739368.1"/>
    </source>
</evidence>
<reference evidence="7" key="8">
    <citation type="submission" date="2023-01" db="EMBL/GenBank/DDBJ databases">
        <title>Human gut microbiome strain richness.</title>
        <authorList>
            <person name="Chen-Liaw A."/>
        </authorList>
    </citation>
    <scope>NUCLEOTIDE SEQUENCE</scope>
    <source>
        <strain evidence="7">1001217st1_A9_1001217B_191108</strain>
    </source>
</reference>
<dbReference type="Proteomes" id="UP001297370">
    <property type="component" value="Unassembled WGS sequence"/>
</dbReference>
<keyword evidence="2" id="KW-0812">Transmembrane</keyword>
<dbReference type="EMBL" id="QRTJ01000041">
    <property type="protein sequence ID" value="RGQ61865.1"/>
    <property type="molecule type" value="Genomic_DNA"/>
</dbReference>
<evidence type="ECO:0000256" key="2">
    <source>
        <dbReference type="SAM" id="Phobius"/>
    </source>
</evidence>
<dbReference type="Proteomes" id="UP000285697">
    <property type="component" value="Unassembled WGS sequence"/>
</dbReference>
<dbReference type="Proteomes" id="UP001149331">
    <property type="component" value="Unassembled WGS sequence"/>
</dbReference>
<dbReference type="Proteomes" id="UP001076974">
    <property type="component" value="Unassembled WGS sequence"/>
</dbReference>
<dbReference type="EMBL" id="QRIS01000005">
    <property type="protein sequence ID" value="RHG87292.1"/>
    <property type="molecule type" value="Genomic_DNA"/>
</dbReference>
<dbReference type="Proteomes" id="UP001211731">
    <property type="component" value="Unassembled WGS sequence"/>
</dbReference>
<feature type="transmembrane region" description="Helical" evidence="2">
    <location>
        <begin position="97"/>
        <end position="114"/>
    </location>
</feature>
<dbReference type="GeneID" id="57434170"/>
<dbReference type="InterPro" id="IPR000045">
    <property type="entry name" value="Prepilin_IV_endopep_pep"/>
</dbReference>
<reference evidence="4" key="5">
    <citation type="submission" date="2021-10" db="EMBL/GenBank/DDBJ databases">
        <title>Collection of gut derived symbiotic bacterial strains cultured from healthy donors.</title>
        <authorList>
            <person name="Lin H."/>
            <person name="Littmann E."/>
            <person name="Claire K."/>
            <person name="Pamer E."/>
        </authorList>
    </citation>
    <scope>NUCLEOTIDE SEQUENCE</scope>
    <source>
        <strain evidence="5">MSK.23.18</strain>
        <strain evidence="4">MSK.23.4</strain>
    </source>
</reference>
<dbReference type="GO" id="GO:0006465">
    <property type="term" value="P:signal peptide processing"/>
    <property type="evidence" value="ECO:0007669"/>
    <property type="project" value="TreeGrafter"/>
</dbReference>
<dbReference type="GO" id="GO:0005886">
    <property type="term" value="C:plasma membrane"/>
    <property type="evidence" value="ECO:0007669"/>
    <property type="project" value="TreeGrafter"/>
</dbReference>
<dbReference type="EMBL" id="JAJBOM010000012">
    <property type="protein sequence ID" value="MCB5619426.1"/>
    <property type="molecule type" value="Genomic_DNA"/>
</dbReference>
<dbReference type="RefSeq" id="WP_004844157.1">
    <property type="nucleotide sequence ID" value="NZ_AP031446.1"/>
</dbReference>
<gene>
    <name evidence="12" type="ORF">CDL23_14125</name>
    <name evidence="19" type="ORF">DW142_10270</name>
    <name evidence="18" type="ORF">DW243_04075</name>
    <name evidence="17" type="ORF">DW270_15085</name>
    <name evidence="16" type="ORF">DW812_14020</name>
    <name evidence="15" type="ORF">DWX36_10070</name>
    <name evidence="14" type="ORF">DWY88_15035</name>
    <name evidence="13" type="ORF">DXC31_02940</name>
    <name evidence="9" type="ORF">G4958_12860</name>
    <name evidence="11" type="ORF">G4981_09375</name>
    <name evidence="10" type="ORF">G4993_08690</name>
    <name evidence="5" type="ORF">LIQ08_09720</name>
    <name evidence="4" type="ORF">LIQ10_13135</name>
    <name evidence="8" type="ORF">O4N78_08890</name>
    <name evidence="6" type="ORF">OZZ16_02695</name>
    <name evidence="7" type="ORF">PNU63_11425</name>
</gene>
<dbReference type="EMBL" id="JAAIRM010000025">
    <property type="protein sequence ID" value="NSI20223.1"/>
    <property type="molecule type" value="Genomic_DNA"/>
</dbReference>
<feature type="transmembrane region" description="Helical" evidence="2">
    <location>
        <begin position="123"/>
        <end position="142"/>
    </location>
</feature>
<sequence>MYEIGEICFGGYLCVVSMWDIRKREIPVWLIAAGGILSASLGYFHGKIPLVLMVTGALVGGVFLLISRLTQEAFGYGDSLMIAVTGVYLGFWNVLYLLVWAYVLAAVFAGYVLIRKGFQKDAAFPFVPFLLAAYIGIVCLGGI</sequence>
<evidence type="ECO:0000313" key="20">
    <source>
        <dbReference type="Proteomes" id="UP000235093"/>
    </source>
</evidence>
<evidence type="ECO:0000313" key="8">
    <source>
        <dbReference type="EMBL" id="MDE1203681.1"/>
    </source>
</evidence>
<dbReference type="Proteomes" id="UP000284472">
    <property type="component" value="Unassembled WGS sequence"/>
</dbReference>
<comment type="caution">
    <text evidence="7">The sequence shown here is derived from an EMBL/GenBank/DDBJ whole genome shotgun (WGS) entry which is preliminary data.</text>
</comment>
<evidence type="ECO:0000313" key="12">
    <source>
        <dbReference type="EMBL" id="PLT71875.1"/>
    </source>
</evidence>
<evidence type="ECO:0000313" key="6">
    <source>
        <dbReference type="EMBL" id="MCZ0688833.1"/>
    </source>
</evidence>
<dbReference type="EMBL" id="QSSX01000004">
    <property type="protein sequence ID" value="RGM25174.1"/>
    <property type="molecule type" value="Genomic_DNA"/>
</dbReference>
<reference evidence="21 22" key="2">
    <citation type="submission" date="2018-08" db="EMBL/GenBank/DDBJ databases">
        <title>A genome reference for cultivated species of the human gut microbiota.</title>
        <authorList>
            <person name="Zou Y."/>
            <person name="Xue W."/>
            <person name="Luo G."/>
        </authorList>
    </citation>
    <scope>NUCLEOTIDE SEQUENCE [LARGE SCALE GENOMIC DNA]</scope>
    <source>
        <strain evidence="15 22">AF19-16AC</strain>
        <strain evidence="14 27">AF27-4BH</strain>
        <strain evidence="19 24">AM12-54</strain>
        <strain evidence="18 23">AM21-18</strain>
        <strain evidence="17 26">AM22-7AC</strain>
        <strain evidence="16 25">AM32-6</strain>
        <strain evidence="13 21">TF01-20-2</strain>
    </source>
</reference>
<dbReference type="Proteomes" id="UP001296643">
    <property type="component" value="Unassembled WGS sequence"/>
</dbReference>
<comment type="similarity">
    <text evidence="1">Belongs to the peptidase A24 family.</text>
</comment>
<evidence type="ECO:0000313" key="13">
    <source>
        <dbReference type="EMBL" id="RGM25174.1"/>
    </source>
</evidence>
<reference evidence="6" key="6">
    <citation type="submission" date="2022-11" db="EMBL/GenBank/DDBJ databases">
        <title>Temperate bacteriophages infecting mucin-degrading bacterium Ruminococcus gnavus from the human gut.</title>
        <authorList>
            <person name="Buttimer C."/>
        </authorList>
    </citation>
    <scope>NUCLEOTIDE SEQUENCE</scope>
    <source>
        <strain evidence="6">CCUG 52279</strain>
    </source>
</reference>
<protein>
    <submittedName>
        <fullName evidence="7">A24 family peptidase</fullName>
    </submittedName>
    <submittedName>
        <fullName evidence="9">Prepilin peptidase</fullName>
    </submittedName>
</protein>
<keyword evidence="2" id="KW-1133">Transmembrane helix</keyword>
<evidence type="ECO:0000256" key="1">
    <source>
        <dbReference type="ARBA" id="ARBA00005801"/>
    </source>
</evidence>